<sequence length="590" mass="65002">MKVAEIGAFLNPFGETLSTIFVVSLITLTIATVVWLLISAKEANWEANWYGGDLNDDTNNLAGEHGSVHELSQAIATKAEKVAEIMPSMLLIVGLLGTFLGLGIALNKASTVLAMADTAGMDSAMTQLMGLMDGLGAKFKTSTWGILCFIILNLLFNIFGFQEKRLVWAVKKVREEAQAKEMVLNSKELERHQVMIETLKSIDNNAQQHSQILVDSIMSLQKESAKELNNSFLIFGQIRNDINNNNRNLVDSFNKAHEHSLSKYEALFGQVQSSLNNNNKIATKNAKDNITELQEIASYNKATQKSMQDFVEQTVESMASIGKSADKMAVAATAVGSSAEGLNGVVKNLRDELEGVMSMIKQDLSDTINNMGDNFESNMATMSKNMSKATLGISKAVDELSTSVDKTMTDVTGIIGESMDLQRKSANEFTVTSEALNSQVFEMTDLVKQLSGDITSGLKAVSESGRRMKSLDSRYEKYSELIEKITDTNIQLLNDNQHITSYLPRIIDSIPNLSDNINDTFLESVKIQRNSTDIFDQLSSDIKNALTVISHSADRLEVLNSRYENYSILVESITQSNQKLIAKIDEKTMA</sequence>
<evidence type="ECO:0000256" key="1">
    <source>
        <dbReference type="SAM" id="Phobius"/>
    </source>
</evidence>
<dbReference type="OrthoDB" id="8585483at2"/>
<dbReference type="AlphaFoldDB" id="Q4FTD4"/>
<reference evidence="2 3" key="1">
    <citation type="journal article" date="2010" name="Appl. Environ. Microbiol.">
        <title>The genome sequence of Psychrobacter arcticus 273-4, a psychroactive Siberian permafrost bacterium, reveals mechanisms for adaptation to low-temperature growth.</title>
        <authorList>
            <person name="Ayala-del-Rio H.L."/>
            <person name="Chain P.S."/>
            <person name="Grzymski J.J."/>
            <person name="Ponder M.A."/>
            <person name="Ivanova N."/>
            <person name="Bergholz P.W."/>
            <person name="Di Bartolo G."/>
            <person name="Hauser L."/>
            <person name="Land M."/>
            <person name="Bakermans C."/>
            <person name="Rodrigues D."/>
            <person name="Klappenbach J."/>
            <person name="Zarka D."/>
            <person name="Larimer F."/>
            <person name="Richardson P."/>
            <person name="Murray A."/>
            <person name="Thomashow M."/>
            <person name="Tiedje J.M."/>
        </authorList>
    </citation>
    <scope>NUCLEOTIDE SEQUENCE [LARGE SCALE GENOMIC DNA]</scope>
    <source>
        <strain evidence="3">DSM 17307 / VKM B-2377 / 273-4</strain>
    </source>
</reference>
<organism evidence="2 3">
    <name type="scientific">Psychrobacter arcticus (strain DSM 17307 / VKM B-2377 / 273-4)</name>
    <dbReference type="NCBI Taxonomy" id="259536"/>
    <lineage>
        <taxon>Bacteria</taxon>
        <taxon>Pseudomonadati</taxon>
        <taxon>Pseudomonadota</taxon>
        <taxon>Gammaproteobacteria</taxon>
        <taxon>Moraxellales</taxon>
        <taxon>Moraxellaceae</taxon>
        <taxon>Psychrobacter</taxon>
    </lineage>
</organism>
<keyword evidence="3" id="KW-1185">Reference proteome</keyword>
<feature type="transmembrane region" description="Helical" evidence="1">
    <location>
        <begin position="20"/>
        <end position="38"/>
    </location>
</feature>
<proteinExistence type="predicted"/>
<dbReference type="Proteomes" id="UP000000546">
    <property type="component" value="Chromosome"/>
</dbReference>
<protein>
    <recommendedName>
        <fullName evidence="4">MotA/TolQ/ExbB proton channel domain-containing protein</fullName>
    </recommendedName>
</protein>
<keyword evidence="1" id="KW-0472">Membrane</keyword>
<name>Q4FTD4_PSYA2</name>
<dbReference type="STRING" id="259536.Psyc_0871"/>
<gene>
    <name evidence="2" type="ordered locus">Psyc_0871</name>
</gene>
<dbReference type="eggNOG" id="ENOG50335S9">
    <property type="taxonomic scope" value="Bacteria"/>
</dbReference>
<evidence type="ECO:0000313" key="2">
    <source>
        <dbReference type="EMBL" id="AAZ18724.1"/>
    </source>
</evidence>
<accession>Q4FTD4</accession>
<dbReference type="EMBL" id="CP000082">
    <property type="protein sequence ID" value="AAZ18724.1"/>
    <property type="molecule type" value="Genomic_DNA"/>
</dbReference>
<evidence type="ECO:0008006" key="4">
    <source>
        <dbReference type="Google" id="ProtNLM"/>
    </source>
</evidence>
<dbReference type="RefSeq" id="WP_011280148.1">
    <property type="nucleotide sequence ID" value="NC_007204.1"/>
</dbReference>
<dbReference type="HOGENOM" id="CLU_032805_0_0_6"/>
<dbReference type="SUPFAM" id="SSF58104">
    <property type="entry name" value="Methyl-accepting chemotaxis protein (MCP) signaling domain"/>
    <property type="match status" value="1"/>
</dbReference>
<feature type="transmembrane region" description="Helical" evidence="1">
    <location>
        <begin position="88"/>
        <end position="106"/>
    </location>
</feature>
<dbReference type="KEGG" id="par:Psyc_0871"/>
<feature type="transmembrane region" description="Helical" evidence="1">
    <location>
        <begin position="142"/>
        <end position="161"/>
    </location>
</feature>
<dbReference type="Gene3D" id="1.10.287.950">
    <property type="entry name" value="Methyl-accepting chemotaxis protein"/>
    <property type="match status" value="1"/>
</dbReference>
<keyword evidence="1" id="KW-1133">Transmembrane helix</keyword>
<evidence type="ECO:0000313" key="3">
    <source>
        <dbReference type="Proteomes" id="UP000000546"/>
    </source>
</evidence>
<keyword evidence="1" id="KW-0812">Transmembrane</keyword>